<dbReference type="FunFam" id="3.30.2010.30:FF:000001">
    <property type="entry name" value="Leukotriene A(4) hydrolase"/>
    <property type="match status" value="1"/>
</dbReference>
<evidence type="ECO:0000256" key="14">
    <source>
        <dbReference type="PIRSR" id="PIRSR634015-3"/>
    </source>
</evidence>
<keyword evidence="9" id="KW-0378">Hydrolase</keyword>
<evidence type="ECO:0000256" key="5">
    <source>
        <dbReference type="ARBA" id="ARBA00015611"/>
    </source>
</evidence>
<keyword evidence="15" id="KW-0812">Transmembrane</keyword>
<dbReference type="PRINTS" id="PR00756">
    <property type="entry name" value="ALADIPTASE"/>
</dbReference>
<dbReference type="EC" id="3.4.11.2" evidence="4"/>
<evidence type="ECO:0000256" key="9">
    <source>
        <dbReference type="ARBA" id="ARBA00022801"/>
    </source>
</evidence>
<dbReference type="InterPro" id="IPR015211">
    <property type="entry name" value="Peptidase_M1_C"/>
</dbReference>
<evidence type="ECO:0000313" key="17">
    <source>
        <dbReference type="EMBL" id="ADV61079.1"/>
    </source>
</evidence>
<evidence type="ECO:0000256" key="10">
    <source>
        <dbReference type="ARBA" id="ARBA00022833"/>
    </source>
</evidence>
<feature type="domain" description="Peptidase M1 leukotriene A4 hydrolase/aminopeptidase C-terminal" evidence="16">
    <location>
        <begin position="520"/>
        <end position="658"/>
    </location>
</feature>
<evidence type="ECO:0000259" key="16">
    <source>
        <dbReference type="SMART" id="SM01263"/>
    </source>
</evidence>
<dbReference type="Proteomes" id="UP000008631">
    <property type="component" value="Chromosome"/>
</dbReference>
<dbReference type="GO" id="GO:0006508">
    <property type="term" value="P:proteolysis"/>
    <property type="evidence" value="ECO:0007669"/>
    <property type="project" value="UniProtKB-KW"/>
</dbReference>
<gene>
    <name evidence="17" type="ordered locus">Isop_0484</name>
</gene>
<dbReference type="SUPFAM" id="SSF63737">
    <property type="entry name" value="Leukotriene A4 hydrolase N-terminal domain"/>
    <property type="match status" value="1"/>
</dbReference>
<dbReference type="InterPro" id="IPR027268">
    <property type="entry name" value="Peptidase_M4/M1_CTD_sf"/>
</dbReference>
<accession>E8QZF2</accession>
<reference evidence="17 18" key="2">
    <citation type="journal article" date="2011" name="Stand. Genomic Sci.">
        <title>Complete genome sequence of Isosphaera pallida type strain (IS1B).</title>
        <authorList>
            <consortium name="US DOE Joint Genome Institute (JGI-PGF)"/>
            <person name="Goker M."/>
            <person name="Cleland D."/>
            <person name="Saunders E."/>
            <person name="Lapidus A."/>
            <person name="Nolan M."/>
            <person name="Lucas S."/>
            <person name="Hammon N."/>
            <person name="Deshpande S."/>
            <person name="Cheng J.F."/>
            <person name="Tapia R."/>
            <person name="Han C."/>
            <person name="Goodwin L."/>
            <person name="Pitluck S."/>
            <person name="Liolios K."/>
            <person name="Pagani I."/>
            <person name="Ivanova N."/>
            <person name="Mavromatis K."/>
            <person name="Pati A."/>
            <person name="Chen A."/>
            <person name="Palaniappan K."/>
            <person name="Land M."/>
            <person name="Hauser L."/>
            <person name="Chang Y.J."/>
            <person name="Jeffries C.D."/>
            <person name="Detter J.C."/>
            <person name="Beck B."/>
            <person name="Woyke T."/>
            <person name="Bristow J."/>
            <person name="Eisen J.A."/>
            <person name="Markowitz V."/>
            <person name="Hugenholtz P."/>
            <person name="Kyrpides N.C."/>
            <person name="Klenk H.P."/>
        </authorList>
    </citation>
    <scope>NUCLEOTIDE SEQUENCE [LARGE SCALE GENOMIC DNA]</scope>
    <source>
        <strain evidence="18">ATCC 43644 / DSM 9630 / IS1B</strain>
    </source>
</reference>
<proteinExistence type="inferred from homology"/>
<feature type="binding site" evidence="13">
    <location>
        <begin position="196"/>
        <end position="198"/>
    </location>
    <ligand>
        <name>a peptide</name>
        <dbReference type="ChEBI" id="CHEBI:60466"/>
    </ligand>
</feature>
<dbReference type="OrthoDB" id="9814383at2"/>
<feature type="binding site" evidence="13">
    <location>
        <begin position="325"/>
        <end position="330"/>
    </location>
    <ligand>
        <name>a peptide</name>
        <dbReference type="ChEBI" id="CHEBI:60466"/>
    </ligand>
</feature>
<dbReference type="InterPro" id="IPR001930">
    <property type="entry name" value="Peptidase_M1"/>
</dbReference>
<dbReference type="EMBL" id="CP002353">
    <property type="protein sequence ID" value="ADV61079.1"/>
    <property type="molecule type" value="Genomic_DNA"/>
</dbReference>
<evidence type="ECO:0000256" key="12">
    <source>
        <dbReference type="PIRSR" id="PIRSR634015-1"/>
    </source>
</evidence>
<dbReference type="InterPro" id="IPR042097">
    <property type="entry name" value="Aminopeptidase_N-like_N_sf"/>
</dbReference>
<dbReference type="Gene3D" id="3.30.2010.30">
    <property type="match status" value="1"/>
</dbReference>
<keyword evidence="18" id="KW-1185">Reference proteome</keyword>
<organism evidence="17 18">
    <name type="scientific">Isosphaera pallida (strain ATCC 43644 / DSM 9630 / IS1B)</name>
    <dbReference type="NCBI Taxonomy" id="575540"/>
    <lineage>
        <taxon>Bacteria</taxon>
        <taxon>Pseudomonadati</taxon>
        <taxon>Planctomycetota</taxon>
        <taxon>Planctomycetia</taxon>
        <taxon>Isosphaerales</taxon>
        <taxon>Isosphaeraceae</taxon>
        <taxon>Isosphaera</taxon>
    </lineage>
</organism>
<feature type="binding site" evidence="14">
    <location>
        <position position="358"/>
    </location>
    <ligand>
        <name>Zn(2+)</name>
        <dbReference type="ChEBI" id="CHEBI:29105"/>
        <note>catalytic</note>
    </ligand>
</feature>
<feature type="active site" description="Proton acceptor" evidence="12">
    <location>
        <position position="355"/>
    </location>
</feature>
<dbReference type="InterPro" id="IPR034015">
    <property type="entry name" value="M1_LTA4H"/>
</dbReference>
<comment type="catalytic activity">
    <reaction evidence="1">
        <text>Release of an N-terminal amino acid, Xaa-|-Yaa- from a peptide, amide or arylamide. Xaa is preferably Ala, but may be most amino acids including Pro (slow action). When a terminal hydrophobic residue is followed by a prolyl residue, the two may be released as an intact Xaa-Pro dipeptide.</text>
        <dbReference type="EC" id="3.4.11.2"/>
    </reaction>
</comment>
<keyword evidence="7" id="KW-0645">Protease</keyword>
<dbReference type="HOGENOM" id="CLU_014505_1_2_0"/>
<comment type="cofactor">
    <cofactor evidence="14">
        <name>Zn(2+)</name>
        <dbReference type="ChEBI" id="CHEBI:29105"/>
    </cofactor>
    <text evidence="14">Binds 1 zinc ion per subunit.</text>
</comment>
<keyword evidence="11" id="KW-0482">Metalloprotease</keyword>
<evidence type="ECO:0000256" key="2">
    <source>
        <dbReference type="ARBA" id="ARBA00004496"/>
    </source>
</evidence>
<evidence type="ECO:0000256" key="1">
    <source>
        <dbReference type="ARBA" id="ARBA00000098"/>
    </source>
</evidence>
<dbReference type="AlphaFoldDB" id="E8QZF2"/>
<dbReference type="SUPFAM" id="SSF55486">
    <property type="entry name" value="Metalloproteases ('zincins'), catalytic domain"/>
    <property type="match status" value="1"/>
</dbReference>
<dbReference type="GO" id="GO:0008237">
    <property type="term" value="F:metallopeptidase activity"/>
    <property type="evidence" value="ECO:0007669"/>
    <property type="project" value="UniProtKB-KW"/>
</dbReference>
<feature type="active site" description="Proton donor" evidence="12">
    <location>
        <position position="440"/>
    </location>
</feature>
<evidence type="ECO:0000313" key="18">
    <source>
        <dbReference type="Proteomes" id="UP000008631"/>
    </source>
</evidence>
<dbReference type="Gene3D" id="1.10.390.10">
    <property type="entry name" value="Neutral Protease Domain 2"/>
    <property type="match status" value="1"/>
</dbReference>
<evidence type="ECO:0000256" key="7">
    <source>
        <dbReference type="ARBA" id="ARBA00022670"/>
    </source>
</evidence>
<keyword evidence="15" id="KW-0472">Membrane</keyword>
<dbReference type="Pfam" id="PF09127">
    <property type="entry name" value="Leuk-A4-hydro_C"/>
    <property type="match status" value="1"/>
</dbReference>
<evidence type="ECO:0000256" key="3">
    <source>
        <dbReference type="ARBA" id="ARBA00010136"/>
    </source>
</evidence>
<dbReference type="CDD" id="cd09599">
    <property type="entry name" value="M1_LTA4H"/>
    <property type="match status" value="1"/>
</dbReference>
<dbReference type="GO" id="GO:0008270">
    <property type="term" value="F:zinc ion binding"/>
    <property type="evidence" value="ECO:0007669"/>
    <property type="project" value="InterPro"/>
</dbReference>
<keyword evidence="17" id="KW-0031">Aminopeptidase</keyword>
<dbReference type="GO" id="GO:0016285">
    <property type="term" value="F:alanyl aminopeptidase activity"/>
    <property type="evidence" value="ECO:0007669"/>
    <property type="project" value="UniProtKB-EC"/>
</dbReference>
<dbReference type="InterPro" id="IPR038502">
    <property type="entry name" value="M1_LTA-4_hydro/amino_C_sf"/>
</dbReference>
<keyword evidence="15" id="KW-1133">Transmembrane helix</keyword>
<feature type="binding site" evidence="14">
    <location>
        <position position="377"/>
    </location>
    <ligand>
        <name>Zn(2+)</name>
        <dbReference type="ChEBI" id="CHEBI:29105"/>
        <note>catalytic</note>
    </ligand>
</feature>
<dbReference type="GO" id="GO:0005737">
    <property type="term" value="C:cytoplasm"/>
    <property type="evidence" value="ECO:0007669"/>
    <property type="project" value="UniProtKB-SubCell"/>
</dbReference>
<dbReference type="InParanoid" id="E8QZF2"/>
<dbReference type="SMART" id="SM01263">
    <property type="entry name" value="Leuk-A4-hydro_C"/>
    <property type="match status" value="1"/>
</dbReference>
<evidence type="ECO:0000256" key="8">
    <source>
        <dbReference type="ARBA" id="ARBA00022723"/>
    </source>
</evidence>
<feature type="binding site" evidence="14">
    <location>
        <position position="354"/>
    </location>
    <ligand>
        <name>Zn(2+)</name>
        <dbReference type="ChEBI" id="CHEBI:29105"/>
        <note>catalytic</note>
    </ligand>
</feature>
<dbReference type="InterPro" id="IPR014782">
    <property type="entry name" value="Peptidase_M1_dom"/>
</dbReference>
<dbReference type="PANTHER" id="PTHR45726">
    <property type="entry name" value="LEUKOTRIENE A-4 HYDROLASE"/>
    <property type="match status" value="1"/>
</dbReference>
<evidence type="ECO:0000256" key="13">
    <source>
        <dbReference type="PIRSR" id="PIRSR634015-2"/>
    </source>
</evidence>
<dbReference type="InterPro" id="IPR049980">
    <property type="entry name" value="LTA4H_cat"/>
</dbReference>
<dbReference type="InterPro" id="IPR016024">
    <property type="entry name" value="ARM-type_fold"/>
</dbReference>
<evidence type="ECO:0000256" key="6">
    <source>
        <dbReference type="ARBA" id="ARBA00022490"/>
    </source>
</evidence>
<evidence type="ECO:0000256" key="4">
    <source>
        <dbReference type="ARBA" id="ARBA00012564"/>
    </source>
</evidence>
<keyword evidence="10 14" id="KW-0862">Zinc</keyword>
<feature type="transmembrane region" description="Helical" evidence="15">
    <location>
        <begin position="12"/>
        <end position="35"/>
    </location>
</feature>
<dbReference type="Gene3D" id="1.25.40.320">
    <property type="entry name" value="Peptidase M1, leukotriene A4 hydrolase/aminopeptidase C-terminal domain"/>
    <property type="match status" value="1"/>
</dbReference>
<keyword evidence="8 14" id="KW-0479">Metal-binding</keyword>
<feature type="binding site" evidence="13">
    <location>
        <begin position="614"/>
        <end position="616"/>
    </location>
    <ligand>
        <name>a peptide</name>
        <dbReference type="ChEBI" id="CHEBI:60466"/>
    </ligand>
</feature>
<dbReference type="MEROPS" id="M01.031"/>
<protein>
    <recommendedName>
        <fullName evidence="5">Aminopeptidase N</fullName>
        <ecNumber evidence="4">3.4.11.2</ecNumber>
    </recommendedName>
</protein>
<keyword evidence="6" id="KW-0963">Cytoplasm</keyword>
<name>E8QZF2_ISOPI</name>
<comment type="subcellular location">
    <subcellularLocation>
        <location evidence="2">Cytoplasm</location>
    </subcellularLocation>
</comment>
<dbReference type="KEGG" id="ipa:Isop_0484"/>
<sequence>MKHHALPNRSLWFLLAASASQTLLTLVGWIAFTWANLLNPISSRADFPMNIPAASEHIDTHSRGRPWEIAVNHLALDLTADFQAKRLQGEATLTLKVAPDVPKETHLYLDVKGLDIIGVAAVGPVGEPECPLSYRLDGNDPILGSALIVTPPEGDPARFATTRVKITYRTTPEAGALQWLEPVQTAGGRHPFLFSQSQAIQARTWLPLQDSPGARLTFEAILRVPPELTALMAAQRLQPRPDDPPGLFRFRLDQSIPPYLIALAVGDLAFAPLGPRCGVFAEPSVLPKAAAEFDEIEAMIAAVEARFGPYRWGRHDILVLPPSFPFGGMENPCLTFATPTILAGDKSLVALICHELAHSWSGNLVTHATWRDFWLNEGFTVYLERRILEQLYGPERRDMEAVLGYESLKQALKDLPEADQRLYIDLTGRDPDDGLTEVPYEKGALLLTRLEQAFGRERFDRFLKDYFDHFAFQSIRTADFVDWTQTRLFPLDPQAAATIDLDAWLNQPGLPADAPTPRSNRFEAVVQVADQFARGQLPAEALPVANWTTHEWIHFLESLSDRPNASLVADLERVHHLFHQGNAEIRQRFLMLALRSDPATAWPHVERFLGSVGRRKFLMPLYNELIKTEEGRRRAEAIFEKAKAGYHPIAVDSIARKLAQAAGQVPPANVP</sequence>
<reference key="1">
    <citation type="submission" date="2010-11" db="EMBL/GenBank/DDBJ databases">
        <title>The complete sequence of chromosome of Isophaera pallida ATCC 43644.</title>
        <authorList>
            <consortium name="US DOE Joint Genome Institute (JGI-PGF)"/>
            <person name="Lucas S."/>
            <person name="Copeland A."/>
            <person name="Lapidus A."/>
            <person name="Bruce D."/>
            <person name="Goodwin L."/>
            <person name="Pitluck S."/>
            <person name="Kyrpides N."/>
            <person name="Mavromatis K."/>
            <person name="Pagani I."/>
            <person name="Ivanova N."/>
            <person name="Saunders E."/>
            <person name="Brettin T."/>
            <person name="Detter J.C."/>
            <person name="Han C."/>
            <person name="Tapia R."/>
            <person name="Land M."/>
            <person name="Hauser L."/>
            <person name="Markowitz V."/>
            <person name="Cheng J.-F."/>
            <person name="Hugenholtz P."/>
            <person name="Woyke T."/>
            <person name="Wu D."/>
            <person name="Eisen J.A."/>
        </authorList>
    </citation>
    <scope>NUCLEOTIDE SEQUENCE</scope>
    <source>
        <strain>ATCC 43644</strain>
    </source>
</reference>
<dbReference type="Pfam" id="PF17900">
    <property type="entry name" value="Peptidase_M1_N"/>
    <property type="match status" value="1"/>
</dbReference>
<dbReference type="SUPFAM" id="SSF48371">
    <property type="entry name" value="ARM repeat"/>
    <property type="match status" value="1"/>
</dbReference>
<dbReference type="STRING" id="575540.Isop_0484"/>
<evidence type="ECO:0000256" key="15">
    <source>
        <dbReference type="SAM" id="Phobius"/>
    </source>
</evidence>
<evidence type="ECO:0000256" key="11">
    <source>
        <dbReference type="ARBA" id="ARBA00023049"/>
    </source>
</evidence>
<dbReference type="Pfam" id="PF01433">
    <property type="entry name" value="Peptidase_M1"/>
    <property type="match status" value="1"/>
</dbReference>
<dbReference type="InterPro" id="IPR045357">
    <property type="entry name" value="Aminopeptidase_N-like_N"/>
</dbReference>
<dbReference type="Gene3D" id="2.60.40.1730">
    <property type="entry name" value="tricorn interacting facor f3 domain"/>
    <property type="match status" value="1"/>
</dbReference>
<comment type="similarity">
    <text evidence="3">Belongs to the peptidase M1 family.</text>
</comment>
<dbReference type="eggNOG" id="COG0308">
    <property type="taxonomic scope" value="Bacteria"/>
</dbReference>
<dbReference type="PANTHER" id="PTHR45726:SF3">
    <property type="entry name" value="LEUKOTRIENE A-4 HYDROLASE"/>
    <property type="match status" value="1"/>
</dbReference>